<dbReference type="AlphaFoldDB" id="A0A0E9V9T6"/>
<reference evidence="1" key="2">
    <citation type="journal article" date="2015" name="Fish Shellfish Immunol.">
        <title>Early steps in the European eel (Anguilla anguilla)-Vibrio vulnificus interaction in the gills: Role of the RtxA13 toxin.</title>
        <authorList>
            <person name="Callol A."/>
            <person name="Pajuelo D."/>
            <person name="Ebbesson L."/>
            <person name="Teles M."/>
            <person name="MacKenzie S."/>
            <person name="Amaro C."/>
        </authorList>
    </citation>
    <scope>NUCLEOTIDE SEQUENCE</scope>
</reference>
<sequence length="32" mass="3664">MLHIKKHQHASARRLPDDDVGVFDVQHELALS</sequence>
<name>A0A0E9V9T6_ANGAN</name>
<protein>
    <submittedName>
        <fullName evidence="1">Uncharacterized protein</fullName>
    </submittedName>
</protein>
<evidence type="ECO:0000313" key="1">
    <source>
        <dbReference type="EMBL" id="JAH74766.1"/>
    </source>
</evidence>
<organism evidence="1">
    <name type="scientific">Anguilla anguilla</name>
    <name type="common">European freshwater eel</name>
    <name type="synonym">Muraena anguilla</name>
    <dbReference type="NCBI Taxonomy" id="7936"/>
    <lineage>
        <taxon>Eukaryota</taxon>
        <taxon>Metazoa</taxon>
        <taxon>Chordata</taxon>
        <taxon>Craniata</taxon>
        <taxon>Vertebrata</taxon>
        <taxon>Euteleostomi</taxon>
        <taxon>Actinopterygii</taxon>
        <taxon>Neopterygii</taxon>
        <taxon>Teleostei</taxon>
        <taxon>Anguilliformes</taxon>
        <taxon>Anguillidae</taxon>
        <taxon>Anguilla</taxon>
    </lineage>
</organism>
<accession>A0A0E9V9T6</accession>
<proteinExistence type="predicted"/>
<reference evidence="1" key="1">
    <citation type="submission" date="2014-11" db="EMBL/GenBank/DDBJ databases">
        <authorList>
            <person name="Amaro Gonzalez C."/>
        </authorList>
    </citation>
    <scope>NUCLEOTIDE SEQUENCE</scope>
</reference>
<dbReference type="EMBL" id="GBXM01033811">
    <property type="protein sequence ID" value="JAH74766.1"/>
    <property type="molecule type" value="Transcribed_RNA"/>
</dbReference>